<reference evidence="3" key="1">
    <citation type="submission" date="2022-03" db="EMBL/GenBank/DDBJ databases">
        <authorList>
            <person name="Sayadi A."/>
        </authorList>
    </citation>
    <scope>NUCLEOTIDE SEQUENCE</scope>
</reference>
<feature type="region of interest" description="Disordered" evidence="1">
    <location>
        <begin position="461"/>
        <end position="486"/>
    </location>
</feature>
<dbReference type="InterPro" id="IPR006020">
    <property type="entry name" value="PTB/PI_dom"/>
</dbReference>
<dbReference type="CDD" id="cd01214">
    <property type="entry name" value="PTB_FAM43A"/>
    <property type="match status" value="1"/>
</dbReference>
<protein>
    <recommendedName>
        <fullName evidence="2">PID domain-containing protein</fullName>
    </recommendedName>
</protein>
<organism evidence="3 4">
    <name type="scientific">Acanthoscelides obtectus</name>
    <name type="common">Bean weevil</name>
    <name type="synonym">Bruchus obtectus</name>
    <dbReference type="NCBI Taxonomy" id="200917"/>
    <lineage>
        <taxon>Eukaryota</taxon>
        <taxon>Metazoa</taxon>
        <taxon>Ecdysozoa</taxon>
        <taxon>Arthropoda</taxon>
        <taxon>Hexapoda</taxon>
        <taxon>Insecta</taxon>
        <taxon>Pterygota</taxon>
        <taxon>Neoptera</taxon>
        <taxon>Endopterygota</taxon>
        <taxon>Coleoptera</taxon>
        <taxon>Polyphaga</taxon>
        <taxon>Cucujiformia</taxon>
        <taxon>Chrysomeloidea</taxon>
        <taxon>Chrysomelidae</taxon>
        <taxon>Bruchinae</taxon>
        <taxon>Bruchini</taxon>
        <taxon>Acanthoscelides</taxon>
    </lineage>
</organism>
<dbReference type="PANTHER" id="PTHR11232:SF2">
    <property type="entry name" value="FI05246P"/>
    <property type="match status" value="1"/>
</dbReference>
<evidence type="ECO:0000256" key="1">
    <source>
        <dbReference type="SAM" id="MobiDB-lite"/>
    </source>
</evidence>
<dbReference type="InterPro" id="IPR033930">
    <property type="entry name" value="FAM43A/B_PTB"/>
</dbReference>
<accession>A0A9P0PMZ8</accession>
<comment type="caution">
    <text evidence="3">The sequence shown here is derived from an EMBL/GenBank/DDBJ whole genome shotgun (WGS) entry which is preliminary data.</text>
</comment>
<dbReference type="InterPro" id="IPR051133">
    <property type="entry name" value="Adapter_Engulfment-Domain"/>
</dbReference>
<gene>
    <name evidence="3" type="ORF">ACAOBT_LOCUS19606</name>
</gene>
<feature type="region of interest" description="Disordered" evidence="1">
    <location>
        <begin position="1"/>
        <end position="25"/>
    </location>
</feature>
<dbReference type="SMART" id="SM00462">
    <property type="entry name" value="PTB"/>
    <property type="match status" value="1"/>
</dbReference>
<sequence>MAQDTTDSAPRVPSTTSGLKRVSSPSIETLNSEMRSREITREKGKRAIKRLMNIIRLKKYACATISRPDPTYKVAYLGNVITGWAKGEGCFDKPLTTLWRNYTQSSRPDVRMQLTVCGGGLRATTKDHGITEYWSHRLTACTAPEQYPRLFCWIYRHEVRRMKHELRCHAVLCSTASIAKQIEAELKQSLTLALLEFKRDKLCRQNARLSLVNSVYENPTLPRRKILLSTGPLNYKPPLERSKSAPRLTSIEEIIEEEDEVIPKSNKIFKEIISRCESTSSLVYRLNKMNTTQYICDRRQTKETVEEISMDKKTDMILEELVQCSLSSDLVESCEKAWYNAMMAKPDLIPTDSDESSLSSGCGSVSTVTDERSVCMESISESVNEYLPEKKTEPDFKVGGIVMSRVNSYEKLANPDLLNYCGIKLYNKRIPLDHHENVSLVPVGESNDNFSSLKIFKTKNTDSANRPTLEDRHNEEDETVSACSDESGFEEEELVSSVASIVLV</sequence>
<dbReference type="OrthoDB" id="5962185at2759"/>
<feature type="domain" description="PID" evidence="2">
    <location>
        <begin position="67"/>
        <end position="203"/>
    </location>
</feature>
<dbReference type="Gene3D" id="2.30.29.30">
    <property type="entry name" value="Pleckstrin-homology domain (PH domain)/Phosphotyrosine-binding domain (PTB)"/>
    <property type="match status" value="1"/>
</dbReference>
<dbReference type="EMBL" id="CAKOFQ010007085">
    <property type="protein sequence ID" value="CAH1990357.1"/>
    <property type="molecule type" value="Genomic_DNA"/>
</dbReference>
<dbReference type="PANTHER" id="PTHR11232">
    <property type="entry name" value="PHOSPHOTYROSINE INTERACTION DOMAIN-CONTAINING FAMILY MEMBER"/>
    <property type="match status" value="1"/>
</dbReference>
<dbReference type="InterPro" id="IPR011993">
    <property type="entry name" value="PH-like_dom_sf"/>
</dbReference>
<dbReference type="SUPFAM" id="SSF50729">
    <property type="entry name" value="PH domain-like"/>
    <property type="match status" value="1"/>
</dbReference>
<dbReference type="AlphaFoldDB" id="A0A9P0PMZ8"/>
<evidence type="ECO:0000259" key="2">
    <source>
        <dbReference type="SMART" id="SM00462"/>
    </source>
</evidence>
<evidence type="ECO:0000313" key="3">
    <source>
        <dbReference type="EMBL" id="CAH1990357.1"/>
    </source>
</evidence>
<name>A0A9P0PMZ8_ACAOB</name>
<proteinExistence type="predicted"/>
<keyword evidence="4" id="KW-1185">Reference proteome</keyword>
<dbReference type="Pfam" id="PF14719">
    <property type="entry name" value="PID_2"/>
    <property type="match status" value="1"/>
</dbReference>
<evidence type="ECO:0000313" key="4">
    <source>
        <dbReference type="Proteomes" id="UP001152888"/>
    </source>
</evidence>
<dbReference type="Proteomes" id="UP001152888">
    <property type="component" value="Unassembled WGS sequence"/>
</dbReference>